<gene>
    <name evidence="5" type="ORF">CC80DRAFT_58899</name>
</gene>
<dbReference type="Gene3D" id="3.90.180.10">
    <property type="entry name" value="Medium-chain alcohol dehydrogenases, catalytic domain"/>
    <property type="match status" value="1"/>
</dbReference>
<evidence type="ECO:0000256" key="2">
    <source>
        <dbReference type="ARBA" id="ARBA00011245"/>
    </source>
</evidence>
<dbReference type="InterPro" id="IPR011032">
    <property type="entry name" value="GroES-like_sf"/>
</dbReference>
<sequence>MKAVIIKERGIPALADIKEQSMRPDYIKVKTVALALNPTDLHHAATESAGRLGGILGCDLSGIVEEVGKDCKSDVQKGDKVYGVCHCANISCDEDGAFAEFAMVRDGHIAKIPENMSFEETATLGTGITTLGQTLYMTMKLPLPNEAALEEPTHILIYGGSSATGTLAIQFAKLSGLTVVTTASPQNFDLVKSRGADVVFDYHNPNCALDVKKFTKGSLHYVLDCISTEASYKIIAEALPEASEKSIHVVTLLPADAWPRADIKPTTILAYTTLGKAFTKFGIDFPPIPEHFDFGVKFWKLSNELLAKGRLQSHPVALRSGGLSGIPDGIAEHAKGQVRAVKLVYRVDETSDSKSAGSAVVRGPELGSAW</sequence>
<keyword evidence="6" id="KW-1185">Reference proteome</keyword>
<keyword evidence="3" id="KW-0560">Oxidoreductase</keyword>
<dbReference type="Pfam" id="PF08240">
    <property type="entry name" value="ADH_N"/>
    <property type="match status" value="1"/>
</dbReference>
<dbReference type="OrthoDB" id="48317at2759"/>
<dbReference type="PANTHER" id="PTHR45348:SF2">
    <property type="entry name" value="ZINC-TYPE ALCOHOL DEHYDROGENASE-LIKE PROTEIN C2E1P3.01"/>
    <property type="match status" value="1"/>
</dbReference>
<dbReference type="GO" id="GO:0016651">
    <property type="term" value="F:oxidoreductase activity, acting on NAD(P)H"/>
    <property type="evidence" value="ECO:0007669"/>
    <property type="project" value="InterPro"/>
</dbReference>
<comment type="subunit">
    <text evidence="2">Monomer.</text>
</comment>
<comment type="similarity">
    <text evidence="1">Belongs to the zinc-containing alcohol dehydrogenase family.</text>
</comment>
<name>A0A6A5TU69_9PLEO</name>
<reference evidence="5" key="1">
    <citation type="journal article" date="2020" name="Stud. Mycol.">
        <title>101 Dothideomycetes genomes: a test case for predicting lifestyles and emergence of pathogens.</title>
        <authorList>
            <person name="Haridas S."/>
            <person name="Albert R."/>
            <person name="Binder M."/>
            <person name="Bloem J."/>
            <person name="Labutti K."/>
            <person name="Salamov A."/>
            <person name="Andreopoulos B."/>
            <person name="Baker S."/>
            <person name="Barry K."/>
            <person name="Bills G."/>
            <person name="Bluhm B."/>
            <person name="Cannon C."/>
            <person name="Castanera R."/>
            <person name="Culley D."/>
            <person name="Daum C."/>
            <person name="Ezra D."/>
            <person name="Gonzalez J."/>
            <person name="Henrissat B."/>
            <person name="Kuo A."/>
            <person name="Liang C."/>
            <person name="Lipzen A."/>
            <person name="Lutzoni F."/>
            <person name="Magnuson J."/>
            <person name="Mondo S."/>
            <person name="Nolan M."/>
            <person name="Ohm R."/>
            <person name="Pangilinan J."/>
            <person name="Park H.-J."/>
            <person name="Ramirez L."/>
            <person name="Alfaro M."/>
            <person name="Sun H."/>
            <person name="Tritt A."/>
            <person name="Yoshinaga Y."/>
            <person name="Zwiers L.-H."/>
            <person name="Turgeon B."/>
            <person name="Goodwin S."/>
            <person name="Spatafora J."/>
            <person name="Crous P."/>
            <person name="Grigoriev I."/>
        </authorList>
    </citation>
    <scope>NUCLEOTIDE SEQUENCE</scope>
    <source>
        <strain evidence="5">CBS 675.92</strain>
    </source>
</reference>
<organism evidence="5 6">
    <name type="scientific">Byssothecium circinans</name>
    <dbReference type="NCBI Taxonomy" id="147558"/>
    <lineage>
        <taxon>Eukaryota</taxon>
        <taxon>Fungi</taxon>
        <taxon>Dikarya</taxon>
        <taxon>Ascomycota</taxon>
        <taxon>Pezizomycotina</taxon>
        <taxon>Dothideomycetes</taxon>
        <taxon>Pleosporomycetidae</taxon>
        <taxon>Pleosporales</taxon>
        <taxon>Massarineae</taxon>
        <taxon>Massarinaceae</taxon>
        <taxon>Byssothecium</taxon>
    </lineage>
</organism>
<protein>
    <submittedName>
        <fullName evidence="5">Oxidoreductase-like protein</fullName>
    </submittedName>
</protein>
<dbReference type="SUPFAM" id="SSF51735">
    <property type="entry name" value="NAD(P)-binding Rossmann-fold domains"/>
    <property type="match status" value="1"/>
</dbReference>
<feature type="domain" description="Enoyl reductase (ER)" evidence="4">
    <location>
        <begin position="10"/>
        <end position="283"/>
    </location>
</feature>
<dbReference type="EMBL" id="ML976991">
    <property type="protein sequence ID" value="KAF1956493.1"/>
    <property type="molecule type" value="Genomic_DNA"/>
</dbReference>
<dbReference type="InterPro" id="IPR013149">
    <property type="entry name" value="ADH-like_C"/>
</dbReference>
<dbReference type="InterPro" id="IPR020843">
    <property type="entry name" value="ER"/>
</dbReference>
<evidence type="ECO:0000313" key="6">
    <source>
        <dbReference type="Proteomes" id="UP000800035"/>
    </source>
</evidence>
<evidence type="ECO:0000256" key="3">
    <source>
        <dbReference type="ARBA" id="ARBA00023002"/>
    </source>
</evidence>
<evidence type="ECO:0000313" key="5">
    <source>
        <dbReference type="EMBL" id="KAF1956493.1"/>
    </source>
</evidence>
<dbReference type="InterPro" id="IPR036291">
    <property type="entry name" value="NAD(P)-bd_dom_sf"/>
</dbReference>
<dbReference type="InterPro" id="IPR013154">
    <property type="entry name" value="ADH-like_N"/>
</dbReference>
<dbReference type="SMART" id="SM00829">
    <property type="entry name" value="PKS_ER"/>
    <property type="match status" value="1"/>
</dbReference>
<dbReference type="SUPFAM" id="SSF50129">
    <property type="entry name" value="GroES-like"/>
    <property type="match status" value="1"/>
</dbReference>
<proteinExistence type="inferred from homology"/>
<evidence type="ECO:0000256" key="1">
    <source>
        <dbReference type="ARBA" id="ARBA00008072"/>
    </source>
</evidence>
<dbReference type="PANTHER" id="PTHR45348">
    <property type="entry name" value="HYPOTHETICAL OXIDOREDUCTASE (EUROFUNG)"/>
    <property type="match status" value="1"/>
</dbReference>
<dbReference type="AlphaFoldDB" id="A0A6A5TU69"/>
<dbReference type="Proteomes" id="UP000800035">
    <property type="component" value="Unassembled WGS sequence"/>
</dbReference>
<evidence type="ECO:0000259" key="4">
    <source>
        <dbReference type="SMART" id="SM00829"/>
    </source>
</evidence>
<accession>A0A6A5TU69</accession>
<dbReference type="Pfam" id="PF00107">
    <property type="entry name" value="ADH_zinc_N"/>
    <property type="match status" value="1"/>
</dbReference>
<dbReference type="InterPro" id="IPR047122">
    <property type="entry name" value="Trans-enoyl_RdTase-like"/>
</dbReference>
<dbReference type="Gene3D" id="3.40.50.720">
    <property type="entry name" value="NAD(P)-binding Rossmann-like Domain"/>
    <property type="match status" value="1"/>
</dbReference>
<dbReference type="CDD" id="cd08249">
    <property type="entry name" value="enoyl_reductase_like"/>
    <property type="match status" value="1"/>
</dbReference>